<feature type="domain" description="DUF8054" evidence="2">
    <location>
        <begin position="9"/>
        <end position="97"/>
    </location>
</feature>
<name>A0A544QRI6_9EURY</name>
<dbReference type="Pfam" id="PF26237">
    <property type="entry name" value="DUF8054_C"/>
    <property type="match status" value="1"/>
</dbReference>
<keyword evidence="1" id="KW-1133">Transmembrane helix</keyword>
<sequence length="274" mass="30552">MSVEFPSLSRFRQAKYTGKNRCLPCTIVNIIISIFLTSIVVIFGYIVIKPVISFVCGGCVLILSLLSIYLRGYLVPGTPELTKRYFPPWLLTIFNKEQKITETETKTNPEPILVAAGALDECNNGTDLCITADFSDDWQTEIDKMKKSGGESQLLDFFNVEDGNVEYSERDEMFVARVDGTIIGLWDSKVAFFADLGAVQVLSDRISNWSGFETNEQRQLLSGLRLFAETCPSCSGTLDFRTKSIESCCSTYQIAVVLCNECGAQLFKSNINKI</sequence>
<proteinExistence type="predicted"/>
<dbReference type="EMBL" id="SESI01000001">
    <property type="protein sequence ID" value="TQQ82045.1"/>
    <property type="molecule type" value="Genomic_DNA"/>
</dbReference>
<dbReference type="OrthoDB" id="292134at2157"/>
<evidence type="ECO:0000256" key="1">
    <source>
        <dbReference type="SAM" id="Phobius"/>
    </source>
</evidence>
<dbReference type="Pfam" id="PF26236">
    <property type="entry name" value="DUF8054_N"/>
    <property type="match status" value="1"/>
</dbReference>
<dbReference type="InterPro" id="IPR058675">
    <property type="entry name" value="DUF8054_C"/>
</dbReference>
<feature type="domain" description="DUF8054" evidence="3">
    <location>
        <begin position="229"/>
        <end position="268"/>
    </location>
</feature>
<keyword evidence="6" id="KW-1185">Reference proteome</keyword>
<dbReference type="InterPro" id="IPR058775">
    <property type="entry name" value="DUF8054_M"/>
</dbReference>
<dbReference type="AlphaFoldDB" id="A0A544QRI6"/>
<gene>
    <name evidence="5" type="ORF">EWF95_03640</name>
</gene>
<feature type="transmembrane region" description="Helical" evidence="1">
    <location>
        <begin position="52"/>
        <end position="74"/>
    </location>
</feature>
<feature type="transmembrane region" description="Helical" evidence="1">
    <location>
        <begin position="21"/>
        <end position="46"/>
    </location>
</feature>
<reference evidence="5 6" key="1">
    <citation type="submission" date="2019-02" db="EMBL/GenBank/DDBJ databases">
        <title>Halonotius sp. a new haloqrchaeon isolated from saline water.</title>
        <authorList>
            <person name="Duran-Viseras A."/>
            <person name="Sanchez-Porro C."/>
            <person name="Ventosa A."/>
        </authorList>
    </citation>
    <scope>NUCLEOTIDE SEQUENCE [LARGE SCALE GENOMIC DNA]</scope>
    <source>
        <strain evidence="5 6">F9-27</strain>
    </source>
</reference>
<dbReference type="RefSeq" id="WP_142442697.1">
    <property type="nucleotide sequence ID" value="NZ_SESI01000001.1"/>
</dbReference>
<evidence type="ECO:0000259" key="4">
    <source>
        <dbReference type="Pfam" id="PF26238"/>
    </source>
</evidence>
<keyword evidence="1" id="KW-0812">Transmembrane</keyword>
<keyword evidence="1" id="KW-0472">Membrane</keyword>
<evidence type="ECO:0000259" key="2">
    <source>
        <dbReference type="Pfam" id="PF26236"/>
    </source>
</evidence>
<organism evidence="5 6">
    <name type="scientific">Halonotius roseus</name>
    <dbReference type="NCBI Taxonomy" id="2511997"/>
    <lineage>
        <taxon>Archaea</taxon>
        <taxon>Methanobacteriati</taxon>
        <taxon>Methanobacteriota</taxon>
        <taxon>Stenosarchaea group</taxon>
        <taxon>Halobacteria</taxon>
        <taxon>Halobacteriales</taxon>
        <taxon>Haloferacaceae</taxon>
        <taxon>Halonotius</taxon>
    </lineage>
</organism>
<evidence type="ECO:0000313" key="5">
    <source>
        <dbReference type="EMBL" id="TQQ82045.1"/>
    </source>
</evidence>
<evidence type="ECO:0000259" key="3">
    <source>
        <dbReference type="Pfam" id="PF26237"/>
    </source>
</evidence>
<protein>
    <submittedName>
        <fullName evidence="5">Uncharacterized protein</fullName>
    </submittedName>
</protein>
<accession>A0A544QRI6</accession>
<comment type="caution">
    <text evidence="5">The sequence shown here is derived from an EMBL/GenBank/DDBJ whole genome shotgun (WGS) entry which is preliminary data.</text>
</comment>
<evidence type="ECO:0000313" key="6">
    <source>
        <dbReference type="Proteomes" id="UP000315385"/>
    </source>
</evidence>
<feature type="domain" description="DUF8054" evidence="4">
    <location>
        <begin position="109"/>
        <end position="226"/>
    </location>
</feature>
<dbReference type="InterPro" id="IPR058674">
    <property type="entry name" value="DUF8054_N"/>
</dbReference>
<dbReference type="Proteomes" id="UP000315385">
    <property type="component" value="Unassembled WGS sequence"/>
</dbReference>
<dbReference type="Pfam" id="PF26238">
    <property type="entry name" value="DUF8054_M"/>
    <property type="match status" value="1"/>
</dbReference>